<dbReference type="InterPro" id="IPR007788">
    <property type="entry name" value="QCT"/>
</dbReference>
<dbReference type="Proteomes" id="UP000034681">
    <property type="component" value="Unassembled WGS sequence"/>
</dbReference>
<dbReference type="InterPro" id="IPR015943">
    <property type="entry name" value="WD40/YVTN_repeat-like_dom_sf"/>
</dbReference>
<comment type="caution">
    <text evidence="1">The sequence shown here is derived from an EMBL/GenBank/DDBJ whole genome shotgun (WGS) entry which is preliminary data.</text>
</comment>
<dbReference type="PANTHER" id="PTHR31270">
    <property type="entry name" value="GLUTAMINYL-PEPTIDE CYCLOTRANSFERASE"/>
    <property type="match status" value="1"/>
</dbReference>
<dbReference type="GO" id="GO:0016603">
    <property type="term" value="F:glutaminyl-peptide cyclotransferase activity"/>
    <property type="evidence" value="ECO:0007669"/>
    <property type="project" value="InterPro"/>
</dbReference>
<dbReference type="Gene3D" id="2.130.10.10">
    <property type="entry name" value="YVTN repeat-like/Quinoprotein amine dehydrogenase"/>
    <property type="match status" value="1"/>
</dbReference>
<dbReference type="AlphaFoldDB" id="A0A0M2PUF6"/>
<dbReference type="SUPFAM" id="SSF50969">
    <property type="entry name" value="YVTN repeat-like/Quinoprotein amine dehydrogenase"/>
    <property type="match status" value="1"/>
</dbReference>
<organism evidence="1 2">
    <name type="scientific">Prochlorothrix hollandica PCC 9006 = CALU 1027</name>
    <dbReference type="NCBI Taxonomy" id="317619"/>
    <lineage>
        <taxon>Bacteria</taxon>
        <taxon>Bacillati</taxon>
        <taxon>Cyanobacteriota</taxon>
        <taxon>Cyanophyceae</taxon>
        <taxon>Prochlorotrichales</taxon>
        <taxon>Prochlorotrichaceae</taxon>
        <taxon>Prochlorothrix</taxon>
    </lineage>
</organism>
<gene>
    <name evidence="1" type="ORF">PROH_21010</name>
</gene>
<evidence type="ECO:0000313" key="2">
    <source>
        <dbReference type="Proteomes" id="UP000034681"/>
    </source>
</evidence>
<accession>A0A0M2PUF6</accession>
<proteinExistence type="predicted"/>
<keyword evidence="2" id="KW-1185">Reference proteome</keyword>
<dbReference type="Pfam" id="PF05096">
    <property type="entry name" value="Glu_cyclase_2"/>
    <property type="match status" value="1"/>
</dbReference>
<protein>
    <submittedName>
        <fullName evidence="1">Glutamine cyclotransferase</fullName>
    </submittedName>
</protein>
<reference evidence="1" key="1">
    <citation type="submission" date="2012-04" db="EMBL/GenBank/DDBJ databases">
        <authorList>
            <person name="Borisov I.G."/>
            <person name="Ivanikova N.V."/>
            <person name="Pinevich A.V."/>
        </authorList>
    </citation>
    <scope>NUCLEOTIDE SEQUENCE</scope>
    <source>
        <strain evidence="1">CALU 1027</strain>
    </source>
</reference>
<evidence type="ECO:0000313" key="1">
    <source>
        <dbReference type="EMBL" id="KKI98283.1"/>
    </source>
</evidence>
<sequence length="238" mass="27020">MDPNPGPVPVYGYRVLNTYPHDPQAFTQGLLFHDGRLYEGTGLWGRSSLRAVDLETGNVQQQHNLEQRYFGEGLTLWQDRLIQLTWRSRIGFVYDRATFTLLQTFTYPTEGWGLTHDGQRLILSDGSDRLSVLDPETFQVLGQIPVREGTTPIPRLNELEYIKGEIWANIWLDHRIARIDPQTGQVVAWVNLAGLEPAVQDNPDAVLNGIAYDAEGDRLFVTGKLWTHLFEIDLVPPP</sequence>
<dbReference type="PANTHER" id="PTHR31270:SF1">
    <property type="entry name" value="GLUTAMINYL-PEPTIDE CYCLOTRANSFERASE"/>
    <property type="match status" value="1"/>
</dbReference>
<dbReference type="eggNOG" id="COG3823">
    <property type="taxonomic scope" value="Bacteria"/>
</dbReference>
<dbReference type="STRING" id="317619.GCA_000332315_03071"/>
<dbReference type="EMBL" id="AJTX02000010">
    <property type="protein sequence ID" value="KKI98283.1"/>
    <property type="molecule type" value="Genomic_DNA"/>
</dbReference>
<name>A0A0M2PUF6_PROHO</name>
<dbReference type="InterPro" id="IPR011044">
    <property type="entry name" value="Quino_amine_DH_bsu"/>
</dbReference>